<organism evidence="3 4">
    <name type="scientific">Phaeodactylibacter luteus</name>
    <dbReference type="NCBI Taxonomy" id="1564516"/>
    <lineage>
        <taxon>Bacteria</taxon>
        <taxon>Pseudomonadati</taxon>
        <taxon>Bacteroidota</taxon>
        <taxon>Saprospiria</taxon>
        <taxon>Saprospirales</taxon>
        <taxon>Haliscomenobacteraceae</taxon>
        <taxon>Phaeodactylibacter</taxon>
    </lineage>
</organism>
<comment type="caution">
    <text evidence="3">The sequence shown here is derived from an EMBL/GenBank/DDBJ whole genome shotgun (WGS) entry which is preliminary data.</text>
</comment>
<dbReference type="CDD" id="cd00146">
    <property type="entry name" value="PKD"/>
    <property type="match status" value="1"/>
</dbReference>
<feature type="signal peptide" evidence="1">
    <location>
        <begin position="1"/>
        <end position="22"/>
    </location>
</feature>
<keyword evidence="4" id="KW-1185">Reference proteome</keyword>
<dbReference type="SUPFAM" id="SSF49299">
    <property type="entry name" value="PKD domain"/>
    <property type="match status" value="1"/>
</dbReference>
<dbReference type="Gene3D" id="2.60.40.10">
    <property type="entry name" value="Immunoglobulins"/>
    <property type="match status" value="1"/>
</dbReference>
<dbReference type="PANTHER" id="PTHR35399:SF2">
    <property type="entry name" value="DUF839 DOMAIN-CONTAINING PROTEIN"/>
    <property type="match status" value="1"/>
</dbReference>
<dbReference type="InterPro" id="IPR022409">
    <property type="entry name" value="PKD/Chitinase_dom"/>
</dbReference>
<dbReference type="Pfam" id="PF05787">
    <property type="entry name" value="PhoX"/>
    <property type="match status" value="1"/>
</dbReference>
<feature type="domain" description="PKD" evidence="2">
    <location>
        <begin position="1193"/>
        <end position="1262"/>
    </location>
</feature>
<dbReference type="EMBL" id="VOOR01000003">
    <property type="protein sequence ID" value="TXB68827.1"/>
    <property type="molecule type" value="Genomic_DNA"/>
</dbReference>
<dbReference type="PANTHER" id="PTHR35399">
    <property type="entry name" value="SLR8030 PROTEIN"/>
    <property type="match status" value="1"/>
</dbReference>
<dbReference type="Proteomes" id="UP000321580">
    <property type="component" value="Unassembled WGS sequence"/>
</dbReference>
<evidence type="ECO:0000259" key="2">
    <source>
        <dbReference type="PROSITE" id="PS50093"/>
    </source>
</evidence>
<dbReference type="RefSeq" id="WP_147165713.1">
    <property type="nucleotide sequence ID" value="NZ_VOOR01000003.1"/>
</dbReference>
<proteinExistence type="predicted"/>
<evidence type="ECO:0000313" key="4">
    <source>
        <dbReference type="Proteomes" id="UP000321580"/>
    </source>
</evidence>
<dbReference type="Gene3D" id="2.60.120.260">
    <property type="entry name" value="Galactose-binding domain-like"/>
    <property type="match status" value="2"/>
</dbReference>
<reference evidence="3 4" key="1">
    <citation type="submission" date="2019-08" db="EMBL/GenBank/DDBJ databases">
        <title>Genome of Phaeodactylibacter luteus.</title>
        <authorList>
            <person name="Bowman J.P."/>
        </authorList>
    </citation>
    <scope>NUCLEOTIDE SEQUENCE [LARGE SCALE GENOMIC DNA]</scope>
    <source>
        <strain evidence="3 4">KCTC 42180</strain>
    </source>
</reference>
<evidence type="ECO:0000313" key="3">
    <source>
        <dbReference type="EMBL" id="TXB68827.1"/>
    </source>
</evidence>
<dbReference type="PROSITE" id="PS50093">
    <property type="entry name" value="PKD"/>
    <property type="match status" value="1"/>
</dbReference>
<dbReference type="OrthoDB" id="9801383at2"/>
<accession>A0A5C6S1V7</accession>
<dbReference type="InterPro" id="IPR000601">
    <property type="entry name" value="PKD_dom"/>
</dbReference>
<feature type="chain" id="PRO_5023107385" evidence="1">
    <location>
        <begin position="23"/>
        <end position="1372"/>
    </location>
</feature>
<dbReference type="Pfam" id="PF00801">
    <property type="entry name" value="PKD"/>
    <property type="match status" value="1"/>
</dbReference>
<dbReference type="SMART" id="SM00089">
    <property type="entry name" value="PKD"/>
    <property type="match status" value="1"/>
</dbReference>
<evidence type="ECO:0000256" key="1">
    <source>
        <dbReference type="SAM" id="SignalP"/>
    </source>
</evidence>
<sequence>MNKTITLLLTALLIGMAGMAYSQSQMLQVQISASSDDAEEKGLNSEDPGTMDLTSSDVELVRDGGDGDQFVGLRFTGISIPSGSLIQNAYIQFTVDEDDDLPGTVFIQVEDADNPPTFNDTDGNISSRTVLNDTIAWGNIPVWSTVGEAGEDQRTPDLSALVQAVVNRSGWAEGNAISFILTGTGERVAEAYDGDAGSAPVLVIEYTELVTQTFTLQSSSDDVEVDVANASIDYGSSDLELTTDGSSMQLIALRYAGVSIPAGSIVQNAYVAFTVDETNTGSDVDVLMAFEDTGNAAVITDATNPINRNYNDPIIWDNLPDWDEVDASAAAQQSPNLAAQLQEVISQEGWSTGNALLLAMIDPAVLSVPGYTGNTSKRVARSHDNDPAKAPRLVVAYYPPAEYQNGAFPIAAGASWKYEDTGTDLHSENWNSLGYDDTTWDFGNAILGYGNGNEATLLSFGEDADNKYPATYLRHTFEVDNAAQYDSLLFNTRYDDGVVVYVNGTEAYRLNMPEGPIGYNTLALGAIGGADEDAFTTVKTANLLQDGLNLIAVELHQASASSSDLSFDLEVGFTLPPLSPSAFPLEQNSAWHYLDDGSSLDGIAWQDTAFAETDDQWAWGFGILGYGDPVSTEISFGPDPDNKYTTYYFRKEINIDLATLPDTLELGLLRDDGAIVYLNGVEVRRDNLPEGPVDYLTTAVETIAGSDEDVYFTSRLLPSDFRQGVNTIAVEVHNRDVFSSDLSFDLYLREAPVTNPPALGCSDGNDNHIACFTSIAPTAQTSNLLIPESSHRFQQIHKQGSPYSIGGGNVPGNHDFTGYVPIDGSSERGYLSINHENTPGGVSMLGLHYDADSHLWAVDSSQAVDFYNDDLVTTTRNCSGGITPWGTILTAEETYNNGDANNDGYTDVGWLVEIDPVTAQVMEYGNGKQEKLWAIGRISHENAVVLDDQVTLFTGEDGGSSAVFKFIADNPADLSSGALYALQLDAPLAGGEPTGTTGTWIPIPNETQEDRNNTRSLAIALGATNFNGVEDIEVHPLTGQLYFTAKGNDRVYRFTNEDLTVSGFETFVGGQPYVLNTEEGVFTEPWGGGNDNLTFDDQGNLWVLQDGGRNYIWVVRPDHTQAAPKVELFSSMPIGSEPTGLTFSPDYRFGFLSVQHPSSGNTPQTDATGNEVAFDASATIIISRSENLGLQLPVSDFASDVQTVMAGSPVTFFDMSANAPSGWEWTFEGGTPATSSEESPTVTYNEEGVYDVSLLTSNAAGSGNLEAKEDYIVVTPMTSTSAEPTDFNLSVFPNPTSGKVSIRMDLNGSEQVQIQVLDLMGRALADYGYTTAVQGTDIWTLDLTGQVGGNQMLVLKITVDGQVIDRLIQVAR</sequence>
<gene>
    <name evidence="3" type="ORF">FRY97_01830</name>
</gene>
<dbReference type="InterPro" id="IPR035986">
    <property type="entry name" value="PKD_dom_sf"/>
</dbReference>
<keyword evidence="1" id="KW-0732">Signal</keyword>
<dbReference type="SUPFAM" id="SSF63825">
    <property type="entry name" value="YWTD domain"/>
    <property type="match status" value="1"/>
</dbReference>
<dbReference type="InterPro" id="IPR008557">
    <property type="entry name" value="PhoX"/>
</dbReference>
<protein>
    <submittedName>
        <fullName evidence="3">DUF839 domain-containing protein</fullName>
    </submittedName>
</protein>
<name>A0A5C6S1V7_9BACT</name>
<dbReference type="InterPro" id="IPR013783">
    <property type="entry name" value="Ig-like_fold"/>
</dbReference>